<feature type="domain" description="RNase H type-1" evidence="1">
    <location>
        <begin position="76"/>
        <end position="183"/>
    </location>
</feature>
<dbReference type="InterPro" id="IPR036397">
    <property type="entry name" value="RNaseH_sf"/>
</dbReference>
<dbReference type="InterPro" id="IPR044730">
    <property type="entry name" value="RNase_H-like_dom_plant"/>
</dbReference>
<name>A0A2Z6P4E7_TRISU</name>
<dbReference type="PANTHER" id="PTHR47074">
    <property type="entry name" value="BNAC02G40300D PROTEIN"/>
    <property type="match status" value="1"/>
</dbReference>
<dbReference type="OrthoDB" id="1407557at2759"/>
<evidence type="ECO:0000313" key="3">
    <source>
        <dbReference type="Proteomes" id="UP000242715"/>
    </source>
</evidence>
<organism evidence="2 3">
    <name type="scientific">Trifolium subterraneum</name>
    <name type="common">Subterranean clover</name>
    <dbReference type="NCBI Taxonomy" id="3900"/>
    <lineage>
        <taxon>Eukaryota</taxon>
        <taxon>Viridiplantae</taxon>
        <taxon>Streptophyta</taxon>
        <taxon>Embryophyta</taxon>
        <taxon>Tracheophyta</taxon>
        <taxon>Spermatophyta</taxon>
        <taxon>Magnoliopsida</taxon>
        <taxon>eudicotyledons</taxon>
        <taxon>Gunneridae</taxon>
        <taxon>Pentapetalae</taxon>
        <taxon>rosids</taxon>
        <taxon>fabids</taxon>
        <taxon>Fabales</taxon>
        <taxon>Fabaceae</taxon>
        <taxon>Papilionoideae</taxon>
        <taxon>50 kb inversion clade</taxon>
        <taxon>NPAAA clade</taxon>
        <taxon>Hologalegina</taxon>
        <taxon>IRL clade</taxon>
        <taxon>Trifolieae</taxon>
        <taxon>Trifolium</taxon>
    </lineage>
</organism>
<dbReference type="AlphaFoldDB" id="A0A2Z6P4E7"/>
<dbReference type="InterPro" id="IPR002156">
    <property type="entry name" value="RNaseH_domain"/>
</dbReference>
<dbReference type="EMBL" id="DF973662">
    <property type="protein sequence ID" value="GAU37237.1"/>
    <property type="molecule type" value="Genomic_DNA"/>
</dbReference>
<protein>
    <recommendedName>
        <fullName evidence="1">RNase H type-1 domain-containing protein</fullName>
    </recommendedName>
</protein>
<dbReference type="PANTHER" id="PTHR47074:SF48">
    <property type="entry name" value="POLYNUCLEOTIDYL TRANSFERASE, RIBONUCLEASE H-LIKE SUPERFAMILY PROTEIN"/>
    <property type="match status" value="1"/>
</dbReference>
<sequence>MTGFWNGRNATVFNGIKLDPGRLALDVTSFVHDFNEANPPRCRRAPVAHVSIQPSLVTPIFSLFVDAGCSMSGPIVWGLVLRNSDGETILSVCKREEISVDPLMAETLGVRWALQLVIDQGINSVSIHSDAANVVNCINRKSSFAAINLIAEDCRNLMTCLANVCVLFVSRTQNSDAHNLASLARIMGNRTWQGVSPHPSGFSVSADFSYFEPETEQPILDVLARSRQKSGELLTSSRQSLLGESG</sequence>
<dbReference type="Gene3D" id="3.30.420.10">
    <property type="entry name" value="Ribonuclease H-like superfamily/Ribonuclease H"/>
    <property type="match status" value="1"/>
</dbReference>
<gene>
    <name evidence="2" type="ORF">TSUD_375390</name>
</gene>
<dbReference type="GO" id="GO:0003676">
    <property type="term" value="F:nucleic acid binding"/>
    <property type="evidence" value="ECO:0007669"/>
    <property type="project" value="InterPro"/>
</dbReference>
<evidence type="ECO:0000313" key="2">
    <source>
        <dbReference type="EMBL" id="GAU37237.1"/>
    </source>
</evidence>
<dbReference type="SUPFAM" id="SSF53098">
    <property type="entry name" value="Ribonuclease H-like"/>
    <property type="match status" value="1"/>
</dbReference>
<dbReference type="InterPro" id="IPR012337">
    <property type="entry name" value="RNaseH-like_sf"/>
</dbReference>
<keyword evidence="3" id="KW-1185">Reference proteome</keyword>
<accession>A0A2Z6P4E7</accession>
<evidence type="ECO:0000259" key="1">
    <source>
        <dbReference type="Pfam" id="PF13456"/>
    </source>
</evidence>
<proteinExistence type="predicted"/>
<dbReference type="GO" id="GO:0004523">
    <property type="term" value="F:RNA-DNA hybrid ribonuclease activity"/>
    <property type="evidence" value="ECO:0007669"/>
    <property type="project" value="InterPro"/>
</dbReference>
<dbReference type="Pfam" id="PF13456">
    <property type="entry name" value="RVT_3"/>
    <property type="match status" value="1"/>
</dbReference>
<dbReference type="CDD" id="cd06222">
    <property type="entry name" value="RNase_H_like"/>
    <property type="match status" value="1"/>
</dbReference>
<reference evidence="3" key="1">
    <citation type="journal article" date="2017" name="Front. Plant Sci.">
        <title>Climate Clever Clovers: New Paradigm to Reduce the Environmental Footprint of Ruminants by Breeding Low Methanogenic Forages Utilizing Haplotype Variation.</title>
        <authorList>
            <person name="Kaur P."/>
            <person name="Appels R."/>
            <person name="Bayer P.E."/>
            <person name="Keeble-Gagnere G."/>
            <person name="Wang J."/>
            <person name="Hirakawa H."/>
            <person name="Shirasawa K."/>
            <person name="Vercoe P."/>
            <person name="Stefanova K."/>
            <person name="Durmic Z."/>
            <person name="Nichols P."/>
            <person name="Revell C."/>
            <person name="Isobe S.N."/>
            <person name="Edwards D."/>
            <person name="Erskine W."/>
        </authorList>
    </citation>
    <scope>NUCLEOTIDE SEQUENCE [LARGE SCALE GENOMIC DNA]</scope>
    <source>
        <strain evidence="3">cv. Daliak</strain>
    </source>
</reference>
<dbReference type="InterPro" id="IPR052929">
    <property type="entry name" value="RNase_H-like_EbsB-rel"/>
</dbReference>
<dbReference type="Proteomes" id="UP000242715">
    <property type="component" value="Unassembled WGS sequence"/>
</dbReference>